<protein>
    <submittedName>
        <fullName evidence="2">Uncharacterized protein</fullName>
    </submittedName>
</protein>
<comment type="caution">
    <text evidence="2">The sequence shown here is derived from an EMBL/GenBank/DDBJ whole genome shotgun (WGS) entry which is preliminary data.</text>
</comment>
<sequence length="227" mass="24056">MGFTIVNGQILTPGLAIVDAPQPYTPLGGDTLQVALDVSGNGKLSLDPSDDAATRFHEITIFLTSTEKEKNFTISNGTSTGSNAYAGPVLGLEPSSTVKHVNWIWPECFVGDGKGSSDSARGNYNISMHQSFRWNGTDYYTVFELPISVSNAIEKSDNRTDCSLLENDFEPAVSAASNDTLPGQPWDSTGSSNVTNSPGSGNAATEARVGAKHWALFALVMAGMMVL</sequence>
<feature type="compositionally biased region" description="Polar residues" evidence="1">
    <location>
        <begin position="175"/>
        <end position="203"/>
    </location>
</feature>
<dbReference type="EMBL" id="JZBS01002079">
    <property type="protein sequence ID" value="KKK20253.1"/>
    <property type="molecule type" value="Genomic_DNA"/>
</dbReference>
<dbReference type="OrthoDB" id="3267335at2759"/>
<feature type="region of interest" description="Disordered" evidence="1">
    <location>
        <begin position="175"/>
        <end position="204"/>
    </location>
</feature>
<reference evidence="2 3" key="1">
    <citation type="submission" date="2015-02" db="EMBL/GenBank/DDBJ databases">
        <title>Draft Genome Sequences of Two Closely-Related Aflatoxigenic Aspergillus Species Obtained from the Cote d'Ivoire.</title>
        <authorList>
            <person name="Moore G.G."/>
            <person name="Beltz S.B."/>
            <person name="Mack B.M."/>
        </authorList>
    </citation>
    <scope>NUCLEOTIDE SEQUENCE [LARGE SCALE GENOMIC DNA]</scope>
    <source>
        <strain evidence="2 3">SRRC1468</strain>
    </source>
</reference>
<dbReference type="Proteomes" id="UP000034291">
    <property type="component" value="Unassembled WGS sequence"/>
</dbReference>
<proteinExistence type="predicted"/>
<evidence type="ECO:0000313" key="3">
    <source>
        <dbReference type="Proteomes" id="UP000034291"/>
    </source>
</evidence>
<evidence type="ECO:0000256" key="1">
    <source>
        <dbReference type="SAM" id="MobiDB-lite"/>
    </source>
</evidence>
<dbReference type="STRING" id="308745.A0A0F8UL49"/>
<dbReference type="AlphaFoldDB" id="A0A0F8UL49"/>
<gene>
    <name evidence="2" type="ORF">ARAM_004108</name>
</gene>
<organism evidence="2 3">
    <name type="scientific">Aspergillus rambellii</name>
    <dbReference type="NCBI Taxonomy" id="308745"/>
    <lineage>
        <taxon>Eukaryota</taxon>
        <taxon>Fungi</taxon>
        <taxon>Dikarya</taxon>
        <taxon>Ascomycota</taxon>
        <taxon>Pezizomycotina</taxon>
        <taxon>Eurotiomycetes</taxon>
        <taxon>Eurotiomycetidae</taxon>
        <taxon>Eurotiales</taxon>
        <taxon>Aspergillaceae</taxon>
        <taxon>Aspergillus</taxon>
        <taxon>Aspergillus subgen. Nidulantes</taxon>
    </lineage>
</organism>
<keyword evidence="3" id="KW-1185">Reference proteome</keyword>
<evidence type="ECO:0000313" key="2">
    <source>
        <dbReference type="EMBL" id="KKK20253.1"/>
    </source>
</evidence>
<name>A0A0F8UL49_9EURO</name>
<accession>A0A0F8UL49</accession>